<dbReference type="EMBL" id="FTLW01000003">
    <property type="protein sequence ID" value="SIQ64967.1"/>
    <property type="molecule type" value="Genomic_DNA"/>
</dbReference>
<dbReference type="OrthoDB" id="5625505at2"/>
<proteinExistence type="predicted"/>
<sequence length="112" mass="12358">MNSADYRNATRRELKGSFEVTDSMTGLRVGHLIDLSGTGLQVATGTPLIQDALYQWRFPLPSPGGQAPLEVECGIHVLWVSSETPGEYTAGGRFIQISRNTRDRIRAWSEGH</sequence>
<dbReference type="AlphaFoldDB" id="A0A1N6UHF1"/>
<dbReference type="RefSeq" id="WP_076587087.1">
    <property type="nucleotide sequence ID" value="NZ_FTLW01000003.1"/>
</dbReference>
<dbReference type="InterPro" id="IPR009875">
    <property type="entry name" value="PilZ_domain"/>
</dbReference>
<feature type="domain" description="PilZ" evidence="1">
    <location>
        <begin position="7"/>
        <end position="109"/>
    </location>
</feature>
<accession>A0A1N6UHF1</accession>
<keyword evidence="3" id="KW-1185">Reference proteome</keyword>
<dbReference type="STRING" id="1604334.SAMN05421546_1655"/>
<gene>
    <name evidence="2" type="ORF">SAMN05421546_1655</name>
</gene>
<protein>
    <submittedName>
        <fullName evidence="2">PilZ domain-containing protein</fullName>
    </submittedName>
</protein>
<dbReference type="Gene3D" id="2.40.10.220">
    <property type="entry name" value="predicted glycosyltransferase like domains"/>
    <property type="match status" value="1"/>
</dbReference>
<dbReference type="GO" id="GO:0035438">
    <property type="term" value="F:cyclic-di-GMP binding"/>
    <property type="evidence" value="ECO:0007669"/>
    <property type="project" value="InterPro"/>
</dbReference>
<reference evidence="3" key="1">
    <citation type="submission" date="2017-01" db="EMBL/GenBank/DDBJ databases">
        <authorList>
            <person name="Varghese N."/>
            <person name="Submissions S."/>
        </authorList>
    </citation>
    <scope>NUCLEOTIDE SEQUENCE [LARGE SCALE GENOMIC DNA]</scope>
    <source>
        <strain evidence="3">UM1</strain>
    </source>
</reference>
<name>A0A1N6UHF1_9GAMM</name>
<dbReference type="Pfam" id="PF07238">
    <property type="entry name" value="PilZ"/>
    <property type="match status" value="1"/>
</dbReference>
<organism evidence="2 3">
    <name type="scientific">Solilutibacter tolerans</name>
    <dbReference type="NCBI Taxonomy" id="1604334"/>
    <lineage>
        <taxon>Bacteria</taxon>
        <taxon>Pseudomonadati</taxon>
        <taxon>Pseudomonadota</taxon>
        <taxon>Gammaproteobacteria</taxon>
        <taxon>Lysobacterales</taxon>
        <taxon>Lysobacteraceae</taxon>
        <taxon>Solilutibacter</taxon>
    </lineage>
</organism>
<evidence type="ECO:0000313" key="3">
    <source>
        <dbReference type="Proteomes" id="UP000241788"/>
    </source>
</evidence>
<evidence type="ECO:0000259" key="1">
    <source>
        <dbReference type="Pfam" id="PF07238"/>
    </source>
</evidence>
<dbReference type="Proteomes" id="UP000241788">
    <property type="component" value="Unassembled WGS sequence"/>
</dbReference>
<evidence type="ECO:0000313" key="2">
    <source>
        <dbReference type="EMBL" id="SIQ64967.1"/>
    </source>
</evidence>